<dbReference type="InterPro" id="IPR011009">
    <property type="entry name" value="Kinase-like_dom_sf"/>
</dbReference>
<keyword evidence="8" id="KW-1185">Reference proteome</keyword>
<evidence type="ECO:0000259" key="6">
    <source>
        <dbReference type="PROSITE" id="PS50011"/>
    </source>
</evidence>
<evidence type="ECO:0000256" key="3">
    <source>
        <dbReference type="ARBA" id="ARBA00022777"/>
    </source>
</evidence>
<sequence length="438" mass="48104">MSRVGEKYRLEPGHHLDRYELLCPIARGGMAWVWLACLHGKAGFEKLVAVKTILPQYATDRRFQRMFLDEARIAAGITHANVARVLDLGESRGILYLVMEWVDGDSLAKLQRAVKDREELIPIDVALRIVADVSAGLHAAHELRDPSGAQLGVVHRDVSPQNILVSVNGIAKLIDFGIVTVRDRALDDFHAGLLKGKFPFMSPEQAVGKPVDRRSDVWAMGAVTYYLLTGNAPYGDDNEFATLRKLRGGAPPPSLPPMYPSELNALCKRAMARNPEERMATAAEFQSSVEMLMVQMGCHRVSSDLAAFVGHHMGDRRDARYKAIAHAVRVAADRRCKVLLSRSMAEALDLDGLEDSNVGIPRTIPMAPHQEDDETRTFIPRSQRRRTRLAPRSACVLAPSCGEPFRAALLGVAVALSFAGVIVLLRILFLTVGGGVSH</sequence>
<reference evidence="7" key="1">
    <citation type="submission" date="2021-12" db="EMBL/GenBank/DDBJ databases">
        <title>Discovery of the Pendulisporaceae a myxobacterial family with distinct sporulation behavior and unique specialized metabolism.</title>
        <authorList>
            <person name="Garcia R."/>
            <person name="Popoff A."/>
            <person name="Bader C.D."/>
            <person name="Loehr J."/>
            <person name="Walesch S."/>
            <person name="Walt C."/>
            <person name="Boldt J."/>
            <person name="Bunk B."/>
            <person name="Haeckl F.J.F.P.J."/>
            <person name="Gunesch A.P."/>
            <person name="Birkelbach J."/>
            <person name="Nuebel U."/>
            <person name="Pietschmann T."/>
            <person name="Bach T."/>
            <person name="Mueller R."/>
        </authorList>
    </citation>
    <scope>NUCLEOTIDE SEQUENCE</scope>
    <source>
        <strain evidence="7">MSr11367</strain>
    </source>
</reference>
<keyword evidence="5" id="KW-0472">Membrane</keyword>
<dbReference type="Pfam" id="PF00069">
    <property type="entry name" value="Pkinase"/>
    <property type="match status" value="1"/>
</dbReference>
<evidence type="ECO:0000313" key="7">
    <source>
        <dbReference type="EMBL" id="WXB09981.1"/>
    </source>
</evidence>
<feature type="domain" description="Protein kinase" evidence="6">
    <location>
        <begin position="19"/>
        <end position="292"/>
    </location>
</feature>
<keyword evidence="2" id="KW-0547">Nucleotide-binding</keyword>
<evidence type="ECO:0000256" key="2">
    <source>
        <dbReference type="ARBA" id="ARBA00022741"/>
    </source>
</evidence>
<dbReference type="PROSITE" id="PS00109">
    <property type="entry name" value="PROTEIN_KINASE_TYR"/>
    <property type="match status" value="1"/>
</dbReference>
<keyword evidence="7" id="KW-0723">Serine/threonine-protein kinase</keyword>
<dbReference type="EMBL" id="CP089983">
    <property type="protein sequence ID" value="WXB09981.1"/>
    <property type="molecule type" value="Genomic_DNA"/>
</dbReference>
<dbReference type="RefSeq" id="WP_394839655.1">
    <property type="nucleotide sequence ID" value="NZ_CP089929.1"/>
</dbReference>
<evidence type="ECO:0000313" key="8">
    <source>
        <dbReference type="Proteomes" id="UP001374803"/>
    </source>
</evidence>
<protein>
    <submittedName>
        <fullName evidence="7">Serine/threonine protein kinase</fullName>
    </submittedName>
</protein>
<dbReference type="Gene3D" id="3.30.200.20">
    <property type="entry name" value="Phosphorylase Kinase, domain 1"/>
    <property type="match status" value="1"/>
</dbReference>
<evidence type="ECO:0000256" key="1">
    <source>
        <dbReference type="ARBA" id="ARBA00022679"/>
    </source>
</evidence>
<keyword evidence="5" id="KW-1133">Transmembrane helix</keyword>
<dbReference type="Proteomes" id="UP001374803">
    <property type="component" value="Chromosome"/>
</dbReference>
<organism evidence="7 8">
    <name type="scientific">Pendulispora rubella</name>
    <dbReference type="NCBI Taxonomy" id="2741070"/>
    <lineage>
        <taxon>Bacteria</taxon>
        <taxon>Pseudomonadati</taxon>
        <taxon>Myxococcota</taxon>
        <taxon>Myxococcia</taxon>
        <taxon>Myxococcales</taxon>
        <taxon>Sorangiineae</taxon>
        <taxon>Pendulisporaceae</taxon>
        <taxon>Pendulispora</taxon>
    </lineage>
</organism>
<dbReference type="InterPro" id="IPR008266">
    <property type="entry name" value="Tyr_kinase_AS"/>
</dbReference>
<dbReference type="PROSITE" id="PS50011">
    <property type="entry name" value="PROTEIN_KINASE_DOM"/>
    <property type="match status" value="1"/>
</dbReference>
<dbReference type="Gene3D" id="1.10.510.10">
    <property type="entry name" value="Transferase(Phosphotransferase) domain 1"/>
    <property type="match status" value="1"/>
</dbReference>
<proteinExistence type="predicted"/>
<dbReference type="GO" id="GO:0004674">
    <property type="term" value="F:protein serine/threonine kinase activity"/>
    <property type="evidence" value="ECO:0007669"/>
    <property type="project" value="UniProtKB-KW"/>
</dbReference>
<accession>A0ABZ2LGE1</accession>
<dbReference type="InterPro" id="IPR000719">
    <property type="entry name" value="Prot_kinase_dom"/>
</dbReference>
<dbReference type="CDD" id="cd14014">
    <property type="entry name" value="STKc_PknB_like"/>
    <property type="match status" value="1"/>
</dbReference>
<keyword evidence="1" id="KW-0808">Transferase</keyword>
<dbReference type="PANTHER" id="PTHR43289:SF6">
    <property type="entry name" value="SERINE_THREONINE-PROTEIN KINASE NEKL-3"/>
    <property type="match status" value="1"/>
</dbReference>
<evidence type="ECO:0000256" key="4">
    <source>
        <dbReference type="ARBA" id="ARBA00022840"/>
    </source>
</evidence>
<dbReference type="SUPFAM" id="SSF56112">
    <property type="entry name" value="Protein kinase-like (PK-like)"/>
    <property type="match status" value="1"/>
</dbReference>
<name>A0ABZ2LGE1_9BACT</name>
<feature type="transmembrane region" description="Helical" evidence="5">
    <location>
        <begin position="407"/>
        <end position="429"/>
    </location>
</feature>
<gene>
    <name evidence="7" type="ORF">LVJ94_22475</name>
</gene>
<evidence type="ECO:0000256" key="5">
    <source>
        <dbReference type="SAM" id="Phobius"/>
    </source>
</evidence>
<keyword evidence="3 7" id="KW-0418">Kinase</keyword>
<dbReference type="PANTHER" id="PTHR43289">
    <property type="entry name" value="MITOGEN-ACTIVATED PROTEIN KINASE KINASE KINASE 20-RELATED"/>
    <property type="match status" value="1"/>
</dbReference>
<keyword evidence="4" id="KW-0067">ATP-binding</keyword>
<keyword evidence="5" id="KW-0812">Transmembrane</keyword>